<dbReference type="PANTHER" id="PTHR11778">
    <property type="entry name" value="SERYL-TRNA SYNTHETASE"/>
    <property type="match status" value="1"/>
</dbReference>
<dbReference type="NCBIfam" id="TIGR00414">
    <property type="entry name" value="serS"/>
    <property type="match status" value="1"/>
</dbReference>
<dbReference type="EC" id="6.1.1.11" evidence="1"/>
<keyword evidence="8" id="KW-0175">Coiled coil</keyword>
<evidence type="ECO:0000256" key="1">
    <source>
        <dbReference type="ARBA" id="ARBA00012840"/>
    </source>
</evidence>
<dbReference type="Pfam" id="PF02403">
    <property type="entry name" value="Seryl_tRNA_N"/>
    <property type="match status" value="1"/>
</dbReference>
<feature type="coiled-coil region" evidence="8">
    <location>
        <begin position="43"/>
        <end position="73"/>
    </location>
</feature>
<keyword evidence="3" id="KW-0547">Nucleotide-binding</keyword>
<evidence type="ECO:0000259" key="11">
    <source>
        <dbReference type="PROSITE" id="PS51185"/>
    </source>
</evidence>
<evidence type="ECO:0000256" key="4">
    <source>
        <dbReference type="ARBA" id="ARBA00022840"/>
    </source>
</evidence>
<dbReference type="InterPro" id="IPR006195">
    <property type="entry name" value="aa-tRNA-synth_II"/>
</dbReference>
<dbReference type="Gene3D" id="3.30.930.10">
    <property type="entry name" value="Bira Bifunctional Protein, Domain 2"/>
    <property type="match status" value="1"/>
</dbReference>
<evidence type="ECO:0000256" key="7">
    <source>
        <dbReference type="ARBA" id="ARBA00031113"/>
    </source>
</evidence>
<dbReference type="Pfam" id="PF00458">
    <property type="entry name" value="WHEP-TRS"/>
    <property type="match status" value="1"/>
</dbReference>
<evidence type="ECO:0000256" key="2">
    <source>
        <dbReference type="ARBA" id="ARBA00022598"/>
    </source>
</evidence>
<dbReference type="InterPro" id="IPR033729">
    <property type="entry name" value="SerRS_core"/>
</dbReference>
<dbReference type="SUPFAM" id="SSF47060">
    <property type="entry name" value="S15/NS1 RNA-binding domain"/>
    <property type="match status" value="1"/>
</dbReference>
<gene>
    <name evidence="12" type="primary">SARS</name>
    <name evidence="12" type="ORF">SO694_00098079</name>
</gene>
<evidence type="ECO:0000256" key="6">
    <source>
        <dbReference type="ARBA" id="ARBA00023146"/>
    </source>
</evidence>
<comment type="caution">
    <text evidence="12">The sequence shown here is derived from an EMBL/GenBank/DDBJ whole genome shotgun (WGS) entry which is preliminary data.</text>
</comment>
<evidence type="ECO:0000313" key="13">
    <source>
        <dbReference type="Proteomes" id="UP001363151"/>
    </source>
</evidence>
<evidence type="ECO:0000256" key="8">
    <source>
        <dbReference type="SAM" id="Coils"/>
    </source>
</evidence>
<dbReference type="SMART" id="SM00991">
    <property type="entry name" value="WHEP-TRS"/>
    <property type="match status" value="1"/>
</dbReference>
<dbReference type="InterPro" id="IPR000738">
    <property type="entry name" value="WHEP-TRS_dom"/>
</dbReference>
<dbReference type="InterPro" id="IPR002314">
    <property type="entry name" value="aa-tRNA-synt_IIb"/>
</dbReference>
<dbReference type="SUPFAM" id="SSF46589">
    <property type="entry name" value="tRNA-binding arm"/>
    <property type="match status" value="1"/>
</dbReference>
<organism evidence="12 13">
    <name type="scientific">Aureococcus anophagefferens</name>
    <name type="common">Harmful bloom alga</name>
    <dbReference type="NCBI Taxonomy" id="44056"/>
    <lineage>
        <taxon>Eukaryota</taxon>
        <taxon>Sar</taxon>
        <taxon>Stramenopiles</taxon>
        <taxon>Ochrophyta</taxon>
        <taxon>Pelagophyceae</taxon>
        <taxon>Pelagomonadales</taxon>
        <taxon>Pelagomonadaceae</taxon>
        <taxon>Aureococcus</taxon>
    </lineage>
</organism>
<dbReference type="InterPro" id="IPR002317">
    <property type="entry name" value="Ser-tRNA-ligase_type_1"/>
</dbReference>
<dbReference type="SUPFAM" id="SSF55681">
    <property type="entry name" value="Class II aaRS and biotin synthetases"/>
    <property type="match status" value="1"/>
</dbReference>
<dbReference type="InterPro" id="IPR009068">
    <property type="entry name" value="uS15_NS1_RNA-bd_sf"/>
</dbReference>
<dbReference type="PROSITE" id="PS51185">
    <property type="entry name" value="WHEP_TRS_2"/>
    <property type="match status" value="1"/>
</dbReference>
<keyword evidence="2" id="KW-0436">Ligase</keyword>
<feature type="compositionally biased region" description="Low complexity" evidence="9">
    <location>
        <begin position="548"/>
        <end position="564"/>
    </location>
</feature>
<evidence type="ECO:0000256" key="5">
    <source>
        <dbReference type="ARBA" id="ARBA00022917"/>
    </source>
</evidence>
<feature type="compositionally biased region" description="Pro residues" evidence="9">
    <location>
        <begin position="538"/>
        <end position="547"/>
    </location>
</feature>
<proteinExistence type="predicted"/>
<dbReference type="InterPro" id="IPR042103">
    <property type="entry name" value="SerRS_1_N_sf"/>
</dbReference>
<dbReference type="PROSITE" id="PS50862">
    <property type="entry name" value="AA_TRNA_LIGASE_II"/>
    <property type="match status" value="1"/>
</dbReference>
<dbReference type="Proteomes" id="UP001363151">
    <property type="component" value="Unassembled WGS sequence"/>
</dbReference>
<dbReference type="Gene3D" id="1.10.287.10">
    <property type="entry name" value="S15/NS1, RNA-binding"/>
    <property type="match status" value="1"/>
</dbReference>
<keyword evidence="4" id="KW-0067">ATP-binding</keyword>
<keyword evidence="6" id="KW-0030">Aminoacyl-tRNA synthetase</keyword>
<evidence type="ECO:0000256" key="9">
    <source>
        <dbReference type="SAM" id="MobiDB-lite"/>
    </source>
</evidence>
<dbReference type="InterPro" id="IPR010978">
    <property type="entry name" value="tRNA-bd_arm"/>
</dbReference>
<dbReference type="Pfam" id="PF00587">
    <property type="entry name" value="tRNA-synt_2b"/>
    <property type="match status" value="1"/>
</dbReference>
<keyword evidence="13" id="KW-1185">Reference proteome</keyword>
<evidence type="ECO:0000259" key="10">
    <source>
        <dbReference type="PROSITE" id="PS50862"/>
    </source>
</evidence>
<dbReference type="Gene3D" id="1.10.287.40">
    <property type="entry name" value="Serine-tRNA synthetase, tRNA binding domain"/>
    <property type="match status" value="1"/>
</dbReference>
<evidence type="ECO:0000313" key="12">
    <source>
        <dbReference type="EMBL" id="KAK7237639.1"/>
    </source>
</evidence>
<dbReference type="EMBL" id="JBBJCI010000248">
    <property type="protein sequence ID" value="KAK7237639.1"/>
    <property type="molecule type" value="Genomic_DNA"/>
</dbReference>
<name>A0ABR1FSR5_AURAN</name>
<evidence type="ECO:0000256" key="3">
    <source>
        <dbReference type="ARBA" id="ARBA00022741"/>
    </source>
</evidence>
<dbReference type="InterPro" id="IPR045864">
    <property type="entry name" value="aa-tRNA-synth_II/BPL/LPL"/>
</dbReference>
<feature type="domain" description="Aminoacyl-transfer RNA synthetases class-II family profile" evidence="10">
    <location>
        <begin position="189"/>
        <end position="435"/>
    </location>
</feature>
<keyword evidence="5" id="KW-0648">Protein biosynthesis</keyword>
<feature type="domain" description="WHEP-TRS" evidence="11">
    <location>
        <begin position="454"/>
        <end position="510"/>
    </location>
</feature>
<dbReference type="InterPro" id="IPR015866">
    <property type="entry name" value="Ser-tRNA-synth_1_N"/>
</dbReference>
<sequence length="576" mass="63136">MPLDISILRAYRGGDPEKVRESQRRRFADVGLVDKVIAEDEAWRKLTQDVDDIKAEKNKKQKEITTLKKAKADVPAQMLADLKALDAKRAAVEARVEPQAQKVKKLFSGIGNLVADDVVVSQDEEKDNEVVSRWGECAPTAAHSHHELLYMIGGYEPERGVRVAGHRAYFFTDVGVMLNQAVINYGISFLRKRAYKVMQPPYMMNKDVMAGVAQLSEFDEALYKVSGGDADSEKYLIATSEQPICAYHKGEWLKEADLPLRYAGISTCFRKEAGSHGRDTWGIFRVHQFEKVEQFCITVGDLEESAKMHEEMKDLAEEYVQSLGFPYHVVNIVSGELNNAAIKKYDLEAWFPFQKQFRELVSCSNCTDYQSRAMEIRCGNKKMGEREKKYVHMLNSTLAACGRTICCLLENNQTPTGVHVPEVLWPYMDGLTFLPFVRDMDGKPFAAPAAAAPAANPEAAAIVAKGDAIRALKAAKAPKDEIAAAVEELKALKATYADVHGAEYAAPGAKPASSKDKKKKGGDKPPAAPAKAAAPKAPKAPPAPKAPAAPKAPKAAPALASSRASTRRSRPLPGHA</sequence>
<reference evidence="12 13" key="1">
    <citation type="submission" date="2024-03" db="EMBL/GenBank/DDBJ databases">
        <title>Aureococcus anophagefferens CCMP1851 and Kratosvirus quantuckense: Draft genome of a second virus-susceptible host strain in the model system.</title>
        <authorList>
            <person name="Chase E."/>
            <person name="Truchon A.R."/>
            <person name="Schepens W."/>
            <person name="Wilhelm S.W."/>
        </authorList>
    </citation>
    <scope>NUCLEOTIDE SEQUENCE [LARGE SCALE GENOMIC DNA]</scope>
    <source>
        <strain evidence="12 13">CCMP1851</strain>
    </source>
</reference>
<feature type="region of interest" description="Disordered" evidence="9">
    <location>
        <begin position="506"/>
        <end position="576"/>
    </location>
</feature>
<accession>A0ABR1FSR5</accession>
<protein>
    <recommendedName>
        <fullName evidence="1">serine--tRNA ligase</fullName>
        <ecNumber evidence="1">6.1.1.11</ecNumber>
    </recommendedName>
    <alternativeName>
        <fullName evidence="7">Seryl-tRNA synthetase</fullName>
    </alternativeName>
</protein>
<dbReference type="PRINTS" id="PR00981">
    <property type="entry name" value="TRNASYNTHSER"/>
</dbReference>
<dbReference type="CDD" id="cd00770">
    <property type="entry name" value="SerRS_core"/>
    <property type="match status" value="1"/>
</dbReference>